<keyword evidence="5 7" id="KW-0472">Membrane</keyword>
<feature type="transmembrane region" description="Helical" evidence="7">
    <location>
        <begin position="273"/>
        <end position="295"/>
    </location>
</feature>
<gene>
    <name evidence="9" type="ORF">BSK56_04520</name>
</gene>
<feature type="transmembrane region" description="Helical" evidence="7">
    <location>
        <begin position="714"/>
        <end position="743"/>
    </location>
</feature>
<feature type="transmembrane region" description="Helical" evidence="7">
    <location>
        <begin position="443"/>
        <end position="463"/>
    </location>
</feature>
<feature type="domain" description="ABC3 transporter permease C-terminal" evidence="8">
    <location>
        <begin position="279"/>
        <end position="397"/>
    </location>
</feature>
<dbReference type="Pfam" id="PF02687">
    <property type="entry name" value="FtsX"/>
    <property type="match status" value="2"/>
</dbReference>
<name>A0ABX3HPM6_PAEBO</name>
<feature type="transmembrane region" description="Helical" evidence="7">
    <location>
        <begin position="764"/>
        <end position="786"/>
    </location>
</feature>
<protein>
    <submittedName>
        <fullName evidence="9">ABC transporter permease</fullName>
    </submittedName>
</protein>
<evidence type="ECO:0000256" key="7">
    <source>
        <dbReference type="SAM" id="Phobius"/>
    </source>
</evidence>
<feature type="transmembrane region" description="Helical" evidence="7">
    <location>
        <begin position="327"/>
        <end position="350"/>
    </location>
</feature>
<feature type="transmembrane region" description="Helical" evidence="7">
    <location>
        <begin position="806"/>
        <end position="827"/>
    </location>
</feature>
<proteinExistence type="inferred from homology"/>
<keyword evidence="4 7" id="KW-1133">Transmembrane helix</keyword>
<dbReference type="PANTHER" id="PTHR30572">
    <property type="entry name" value="MEMBRANE COMPONENT OF TRANSPORTER-RELATED"/>
    <property type="match status" value="1"/>
</dbReference>
<evidence type="ECO:0000313" key="10">
    <source>
        <dbReference type="Proteomes" id="UP000187412"/>
    </source>
</evidence>
<evidence type="ECO:0000256" key="6">
    <source>
        <dbReference type="ARBA" id="ARBA00038076"/>
    </source>
</evidence>
<reference evidence="9 10" key="1">
    <citation type="submission" date="2016-10" db="EMBL/GenBank/DDBJ databases">
        <title>Paenibacillus species isolates.</title>
        <authorList>
            <person name="Beno S.M."/>
        </authorList>
    </citation>
    <scope>NUCLEOTIDE SEQUENCE [LARGE SCALE GENOMIC DNA]</scope>
    <source>
        <strain evidence="9 10">FSL H7-0744</strain>
    </source>
</reference>
<dbReference type="InterPro" id="IPR003838">
    <property type="entry name" value="ABC3_permease_C"/>
</dbReference>
<comment type="similarity">
    <text evidence="6">Belongs to the ABC-4 integral membrane protein family.</text>
</comment>
<dbReference type="EMBL" id="MPTB01000004">
    <property type="protein sequence ID" value="OMD51892.1"/>
    <property type="molecule type" value="Genomic_DNA"/>
</dbReference>
<evidence type="ECO:0000256" key="3">
    <source>
        <dbReference type="ARBA" id="ARBA00022692"/>
    </source>
</evidence>
<comment type="caution">
    <text evidence="9">The sequence shown here is derived from an EMBL/GenBank/DDBJ whole genome shotgun (WGS) entry which is preliminary data.</text>
</comment>
<evidence type="ECO:0000256" key="1">
    <source>
        <dbReference type="ARBA" id="ARBA00004651"/>
    </source>
</evidence>
<dbReference type="Proteomes" id="UP000187412">
    <property type="component" value="Unassembled WGS sequence"/>
</dbReference>
<evidence type="ECO:0000256" key="2">
    <source>
        <dbReference type="ARBA" id="ARBA00022475"/>
    </source>
</evidence>
<evidence type="ECO:0000256" key="5">
    <source>
        <dbReference type="ARBA" id="ARBA00023136"/>
    </source>
</evidence>
<dbReference type="InterPro" id="IPR050250">
    <property type="entry name" value="Macrolide_Exporter_MacB"/>
</dbReference>
<evidence type="ECO:0000313" key="9">
    <source>
        <dbReference type="EMBL" id="OMD51892.1"/>
    </source>
</evidence>
<comment type="subcellular location">
    <subcellularLocation>
        <location evidence="1">Cell membrane</location>
        <topology evidence="1">Multi-pass membrane protein</topology>
    </subcellularLocation>
</comment>
<sequence>MIKVNSNKAIRNLSTNILKANKTRNIIAIIAIALTSLLFTTLFTMGLGTAESLQRAMMRQAGGDGHASLKYLNEEEFNHIKDHPLIKELAYDRLLSKKVTNEELLKRHAEFWYYDDIGLKFGFIELEGGHKPVAENEVIMDSKTAELLDVPLKEGTPFNLKLEIHGKEVQRDFVLSGWWKSDPVFNVGQIFASRAYIDANAEELRSTYKQDFDQTGVINALLKFDNSFDLRGKLDKVITESGYSLDKKASNYLDGNVNWSYLSTNFAMDTGTILALTAALLLIMLTGYLIIYNIFQISVMRDIRFYGLLKTIGTSSRQIRRIIRRQALFLSVLGVPIGLLIGFVVGKSLVPLLMDRSMHANAEISVSPSPWIFIGSAIFAVITVIISTLKPGRIAANVSPVEAARYTDGGAKRTGGAHLRKSTNGAKMPLMARANLGRNKKRTALVVISLSLSLILLNTAFTLSQSMDMDKYLSKFNDTDFLIGHAEYFQEHFTGSDNATTESYIQAVQAQPGFEEGGRLYSGRDLLTIEHKDNSEGYEADARGNLPTVTYGLEELPLHRLQLIDGELDFNKLASGKYILEGAPVDDHNNPQMEYTKYQVGDKVTLHNYMGSINNPQAQEYTSHEFTILGHVSINSTNSGTSAAYFASFYLPADIYKSLVHQPAVMSYAFNVSTGQEDSMESFLKKYTETTELTMHYKSKSIVKNEFTGMQNTVVVIGGTLSLIIGLIGVLNFANAILTSILTRRQEFAILQSIGMTNKQLKTMLIYEGLYFVLGTSVCSILLGSLSSLLIAKPFTHLMWFMSYKFIIWPLLAVLPILLALGICIPLTSYSLSGRKSIVERLRTAE</sequence>
<keyword evidence="3 7" id="KW-0812">Transmembrane</keyword>
<dbReference type="PANTHER" id="PTHR30572:SF4">
    <property type="entry name" value="ABC TRANSPORTER PERMEASE YTRF"/>
    <property type="match status" value="1"/>
</dbReference>
<feature type="transmembrane region" description="Helical" evidence="7">
    <location>
        <begin position="370"/>
        <end position="389"/>
    </location>
</feature>
<organism evidence="9 10">
    <name type="scientific">Paenibacillus borealis</name>
    <dbReference type="NCBI Taxonomy" id="160799"/>
    <lineage>
        <taxon>Bacteria</taxon>
        <taxon>Bacillati</taxon>
        <taxon>Bacillota</taxon>
        <taxon>Bacilli</taxon>
        <taxon>Bacillales</taxon>
        <taxon>Paenibacillaceae</taxon>
        <taxon>Paenibacillus</taxon>
    </lineage>
</organism>
<evidence type="ECO:0000256" key="4">
    <source>
        <dbReference type="ARBA" id="ARBA00022989"/>
    </source>
</evidence>
<dbReference type="RefSeq" id="WP_076109516.1">
    <property type="nucleotide sequence ID" value="NZ_MPTB01000004.1"/>
</dbReference>
<keyword evidence="10" id="KW-1185">Reference proteome</keyword>
<feature type="transmembrane region" description="Helical" evidence="7">
    <location>
        <begin position="26"/>
        <end position="48"/>
    </location>
</feature>
<keyword evidence="2" id="KW-1003">Cell membrane</keyword>
<feature type="domain" description="ABC3 transporter permease C-terminal" evidence="8">
    <location>
        <begin position="720"/>
        <end position="836"/>
    </location>
</feature>
<accession>A0ABX3HPM6</accession>
<evidence type="ECO:0000259" key="8">
    <source>
        <dbReference type="Pfam" id="PF02687"/>
    </source>
</evidence>